<dbReference type="EMBL" id="LAZR01016041">
    <property type="protein sequence ID" value="KKM06247.1"/>
    <property type="molecule type" value="Genomic_DNA"/>
</dbReference>
<dbReference type="InterPro" id="IPR002781">
    <property type="entry name" value="TM_pro_TauE-like"/>
</dbReference>
<evidence type="ECO:0000256" key="2">
    <source>
        <dbReference type="ARBA" id="ARBA00022692"/>
    </source>
</evidence>
<feature type="transmembrane region" description="Helical" evidence="5">
    <location>
        <begin position="103"/>
        <end position="121"/>
    </location>
</feature>
<keyword evidence="2 5" id="KW-0812">Transmembrane</keyword>
<evidence type="ECO:0000256" key="3">
    <source>
        <dbReference type="ARBA" id="ARBA00022989"/>
    </source>
</evidence>
<comment type="subcellular location">
    <subcellularLocation>
        <location evidence="1">Membrane</location>
        <topology evidence="1">Multi-pass membrane protein</topology>
    </subcellularLocation>
</comment>
<keyword evidence="3 5" id="KW-1133">Transmembrane helix</keyword>
<dbReference type="InterPro" id="IPR051598">
    <property type="entry name" value="TSUP/Inactive_protease-like"/>
</dbReference>
<proteinExistence type="predicted"/>
<feature type="transmembrane region" description="Helical" evidence="5">
    <location>
        <begin position="46"/>
        <end position="65"/>
    </location>
</feature>
<comment type="caution">
    <text evidence="6">The sequence shown here is derived from an EMBL/GenBank/DDBJ whole genome shotgun (WGS) entry which is preliminary data.</text>
</comment>
<evidence type="ECO:0000313" key="6">
    <source>
        <dbReference type="EMBL" id="KKM06247.1"/>
    </source>
</evidence>
<evidence type="ECO:0000256" key="5">
    <source>
        <dbReference type="SAM" id="Phobius"/>
    </source>
</evidence>
<feature type="non-terminal residue" evidence="6">
    <location>
        <position position="165"/>
    </location>
</feature>
<feature type="transmembrane region" description="Helical" evidence="5">
    <location>
        <begin position="77"/>
        <end position="97"/>
    </location>
</feature>
<dbReference type="AlphaFoldDB" id="A0A0F9HSU2"/>
<evidence type="ECO:0000256" key="4">
    <source>
        <dbReference type="ARBA" id="ARBA00023136"/>
    </source>
</evidence>
<organism evidence="6">
    <name type="scientific">marine sediment metagenome</name>
    <dbReference type="NCBI Taxonomy" id="412755"/>
    <lineage>
        <taxon>unclassified sequences</taxon>
        <taxon>metagenomes</taxon>
        <taxon>ecological metagenomes</taxon>
    </lineage>
</organism>
<keyword evidence="4 5" id="KW-0472">Membrane</keyword>
<dbReference type="GO" id="GO:0016020">
    <property type="term" value="C:membrane"/>
    <property type="evidence" value="ECO:0007669"/>
    <property type="project" value="UniProtKB-SubCell"/>
</dbReference>
<gene>
    <name evidence="6" type="ORF">LCGC14_1745940</name>
</gene>
<dbReference type="PANTHER" id="PTHR43701:SF2">
    <property type="entry name" value="MEMBRANE TRANSPORTER PROTEIN YJNA-RELATED"/>
    <property type="match status" value="1"/>
</dbReference>
<evidence type="ECO:0000256" key="1">
    <source>
        <dbReference type="ARBA" id="ARBA00004141"/>
    </source>
</evidence>
<dbReference type="PANTHER" id="PTHR43701">
    <property type="entry name" value="MEMBRANE TRANSPORTER PROTEIN MJ0441-RELATED"/>
    <property type="match status" value="1"/>
</dbReference>
<protein>
    <recommendedName>
        <fullName evidence="7">Membrane transporter protein</fullName>
    </recommendedName>
</protein>
<sequence>MDITTVIILFVVGLIVGTISSIAGIGGGVFFVVFLTFLFLVPINMAIDTSTFIIMISSGVGFFFYLKDRRTNLKITLIYASFSILGSIISIIIFLFIEITLMLIKVIFASILLLAGLNMIFKAYKTNKDSKNPSNEEQDFFFRENVKNHKIGKGIPLFILAGFLA</sequence>
<evidence type="ECO:0008006" key="7">
    <source>
        <dbReference type="Google" id="ProtNLM"/>
    </source>
</evidence>
<reference evidence="6" key="1">
    <citation type="journal article" date="2015" name="Nature">
        <title>Complex archaea that bridge the gap between prokaryotes and eukaryotes.</title>
        <authorList>
            <person name="Spang A."/>
            <person name="Saw J.H."/>
            <person name="Jorgensen S.L."/>
            <person name="Zaremba-Niedzwiedzka K."/>
            <person name="Martijn J."/>
            <person name="Lind A.E."/>
            <person name="van Eijk R."/>
            <person name="Schleper C."/>
            <person name="Guy L."/>
            <person name="Ettema T.J."/>
        </authorList>
    </citation>
    <scope>NUCLEOTIDE SEQUENCE</scope>
</reference>
<dbReference type="Pfam" id="PF01925">
    <property type="entry name" value="TauE"/>
    <property type="match status" value="1"/>
</dbReference>
<feature type="transmembrane region" description="Helical" evidence="5">
    <location>
        <begin position="7"/>
        <end position="40"/>
    </location>
</feature>
<name>A0A0F9HSU2_9ZZZZ</name>
<accession>A0A0F9HSU2</accession>